<dbReference type="InterPro" id="IPR012338">
    <property type="entry name" value="Beta-lactam/transpept-like"/>
</dbReference>
<reference evidence="2 3" key="1">
    <citation type="submission" date="2014-12" db="EMBL/GenBank/DDBJ databases">
        <title>Draft Genome Sequence of Pseudoalteromonas luteoviolacea HI1.</title>
        <authorList>
            <person name="Asahina A.Y."/>
            <person name="Hadfield M.G."/>
        </authorList>
    </citation>
    <scope>NUCLEOTIDE SEQUENCE [LARGE SCALE GENOMIC DNA]</scope>
    <source>
        <strain evidence="2 3">HI1</strain>
    </source>
</reference>
<dbReference type="Pfam" id="PF03572">
    <property type="entry name" value="Peptidase_S41"/>
    <property type="match status" value="1"/>
</dbReference>
<protein>
    <recommendedName>
        <fullName evidence="1">Tail specific protease domain-containing protein</fullName>
    </recommendedName>
</protein>
<sequence>MKRLTLSIITAAILLSGCDKDNDVVVIKPEKPATIEDFNGLWEIKGSGEVWDLSVNGLITYNFNSKTCIKADEENAQFTKPLVKYLSLNDEKDQLTFISPASSKVQLSKLESLPLQCDAKNLTTDMTLPETFDYVWHTLNEYYGFFELRGIDWSAVYETYKPKVTESTTQAEFMSMMDAIFTEFGDGHLSLEGPQGAQADGSKIDSWIREGLLNGGDDISGTLAELHAKEVAVLKHLMSDGELHSYQGADAIRFGTISPKLGYIRIDRVAGMILDEAEDNILSRVERDLHNTDLVMVHTLEQLQDVDSIIIDLRYNQGGFDKVSQKIAGYFTDSAYTFGSKQLNNDSFKGEEIALNVEPNADLNFTKPIYVLIGEHTISGGEVLAMALQTLPQSQLIGEATNGSVSDTLTHQLPNGWALTLSHEVYKNHEGQVVEGVGIEPDIATFAYASVDQKYMTDTPIEYVMQQQGVHASHSITADNLRQKVRDVISHTSLPSVSVAVIKGDEIVFEHAEGLANVVEKLPATIHTPYNVASISKAVTGVAIMQLVEESILSLDDEVADMNLSFDPNNPLNPDPKMTLRHLVTHTSGIKDSDMFFCTYYVHENKQPLAAMFGLSFCEDDMPVTTSLEQLLAQDYFADNGRYVGSGVYLDGEQGFPGSVMSYSNMGTALAAHAVEKKANLNLAQQMNEAIFVPLGMNNTNWHHTELPENNPKAVQYNIDSEEVLHAMPEYGYATFYDGELNISSHDLSKLLAAIANEGRYQDTQILSASSVEQLLGAQSDVFNIPYQQGVFWYWDGAFFGHNGGDPGTNALMIYNALTKTGVIMLANGEDFIGGKETIQPVLDSLAADLYRYGVQYN</sequence>
<dbReference type="Gene3D" id="3.40.710.10">
    <property type="entry name" value="DD-peptidase/beta-lactamase superfamily"/>
    <property type="match status" value="1"/>
</dbReference>
<feature type="domain" description="Tail specific protease" evidence="1">
    <location>
        <begin position="241"/>
        <end position="446"/>
    </location>
</feature>
<dbReference type="PROSITE" id="PS51257">
    <property type="entry name" value="PROKAR_LIPOPROTEIN"/>
    <property type="match status" value="1"/>
</dbReference>
<dbReference type="Proteomes" id="UP000031327">
    <property type="component" value="Unassembled WGS sequence"/>
</dbReference>
<dbReference type="OrthoDB" id="9758793at2"/>
<dbReference type="PANTHER" id="PTHR46825">
    <property type="entry name" value="D-ALANYL-D-ALANINE-CARBOXYPEPTIDASE/ENDOPEPTIDASE AMPH"/>
    <property type="match status" value="1"/>
</dbReference>
<accession>A0A0C1MP17</accession>
<dbReference type="Pfam" id="PF00144">
    <property type="entry name" value="Beta-lactamase"/>
    <property type="match status" value="1"/>
</dbReference>
<dbReference type="InterPro" id="IPR050491">
    <property type="entry name" value="AmpC-like"/>
</dbReference>
<dbReference type="InterPro" id="IPR029045">
    <property type="entry name" value="ClpP/crotonase-like_dom_sf"/>
</dbReference>
<dbReference type="SUPFAM" id="SSF52096">
    <property type="entry name" value="ClpP/crotonase"/>
    <property type="match status" value="1"/>
</dbReference>
<dbReference type="Gene3D" id="3.90.226.10">
    <property type="entry name" value="2-enoyl-CoA Hydratase, Chain A, domain 1"/>
    <property type="match status" value="1"/>
</dbReference>
<proteinExistence type="predicted"/>
<name>A0A0C1MP17_9GAMM</name>
<dbReference type="SMART" id="SM00245">
    <property type="entry name" value="TSPc"/>
    <property type="match status" value="1"/>
</dbReference>
<dbReference type="InterPro" id="IPR028204">
    <property type="entry name" value="Tricorn_C1"/>
</dbReference>
<dbReference type="Pfam" id="PF14684">
    <property type="entry name" value="Tricorn_C1"/>
    <property type="match status" value="1"/>
</dbReference>
<dbReference type="InterPro" id="IPR005151">
    <property type="entry name" value="Tail-specific_protease"/>
</dbReference>
<evidence type="ECO:0000313" key="2">
    <source>
        <dbReference type="EMBL" id="KID56303.1"/>
    </source>
</evidence>
<comment type="caution">
    <text evidence="2">The sequence shown here is derived from an EMBL/GenBank/DDBJ whole genome shotgun (WGS) entry which is preliminary data.</text>
</comment>
<dbReference type="CDD" id="cd07563">
    <property type="entry name" value="Peptidase_S41_IRBP"/>
    <property type="match status" value="1"/>
</dbReference>
<evidence type="ECO:0000259" key="1">
    <source>
        <dbReference type="SMART" id="SM00245"/>
    </source>
</evidence>
<dbReference type="EMBL" id="JWIC01000007">
    <property type="protein sequence ID" value="KID56303.1"/>
    <property type="molecule type" value="Genomic_DNA"/>
</dbReference>
<dbReference type="SUPFAM" id="SSF56601">
    <property type="entry name" value="beta-lactamase/transpeptidase-like"/>
    <property type="match status" value="1"/>
</dbReference>
<organism evidence="2 3">
    <name type="scientific">Pseudoalteromonas luteoviolacea</name>
    <dbReference type="NCBI Taxonomy" id="43657"/>
    <lineage>
        <taxon>Bacteria</taxon>
        <taxon>Pseudomonadati</taxon>
        <taxon>Pseudomonadota</taxon>
        <taxon>Gammaproteobacteria</taxon>
        <taxon>Alteromonadales</taxon>
        <taxon>Pseudoalteromonadaceae</taxon>
        <taxon>Pseudoalteromonas</taxon>
    </lineage>
</organism>
<dbReference type="PANTHER" id="PTHR46825:SF9">
    <property type="entry name" value="BETA-LACTAMASE-RELATED DOMAIN-CONTAINING PROTEIN"/>
    <property type="match status" value="1"/>
</dbReference>
<gene>
    <name evidence="2" type="ORF">JF50_18810</name>
</gene>
<dbReference type="RefSeq" id="WP_039610875.1">
    <property type="nucleotide sequence ID" value="NZ_JWIC01000007.1"/>
</dbReference>
<evidence type="ECO:0000313" key="3">
    <source>
        <dbReference type="Proteomes" id="UP000031327"/>
    </source>
</evidence>
<dbReference type="Gene3D" id="3.30.750.44">
    <property type="match status" value="1"/>
</dbReference>
<dbReference type="AlphaFoldDB" id="A0A0C1MP17"/>
<dbReference type="InterPro" id="IPR001466">
    <property type="entry name" value="Beta-lactam-related"/>
</dbReference>
<dbReference type="GO" id="GO:0006508">
    <property type="term" value="P:proteolysis"/>
    <property type="evidence" value="ECO:0007669"/>
    <property type="project" value="InterPro"/>
</dbReference>
<dbReference type="GO" id="GO:0008236">
    <property type="term" value="F:serine-type peptidase activity"/>
    <property type="evidence" value="ECO:0007669"/>
    <property type="project" value="InterPro"/>
</dbReference>